<feature type="region of interest" description="Disordered" evidence="1">
    <location>
        <begin position="64"/>
        <end position="87"/>
    </location>
</feature>
<evidence type="ECO:0000256" key="1">
    <source>
        <dbReference type="SAM" id="MobiDB-lite"/>
    </source>
</evidence>
<keyword evidence="3" id="KW-1185">Reference proteome</keyword>
<feature type="compositionally biased region" description="Polar residues" evidence="1">
    <location>
        <begin position="64"/>
        <end position="74"/>
    </location>
</feature>
<comment type="caution">
    <text evidence="2">The sequence shown here is derived from an EMBL/GenBank/DDBJ whole genome shotgun (WGS) entry which is preliminary data.</text>
</comment>
<reference evidence="2" key="1">
    <citation type="submission" date="2021-06" db="EMBL/GenBank/DDBJ databases">
        <authorList>
            <person name="Kallberg Y."/>
            <person name="Tangrot J."/>
            <person name="Rosling A."/>
        </authorList>
    </citation>
    <scope>NUCLEOTIDE SEQUENCE</scope>
    <source>
        <strain evidence="2">MA453B</strain>
    </source>
</reference>
<accession>A0A9N9C060</accession>
<organism evidence="2 3">
    <name type="scientific">Dentiscutata erythropus</name>
    <dbReference type="NCBI Taxonomy" id="1348616"/>
    <lineage>
        <taxon>Eukaryota</taxon>
        <taxon>Fungi</taxon>
        <taxon>Fungi incertae sedis</taxon>
        <taxon>Mucoromycota</taxon>
        <taxon>Glomeromycotina</taxon>
        <taxon>Glomeromycetes</taxon>
        <taxon>Diversisporales</taxon>
        <taxon>Gigasporaceae</taxon>
        <taxon>Dentiscutata</taxon>
    </lineage>
</organism>
<dbReference type="AlphaFoldDB" id="A0A9N9C060"/>
<dbReference type="EMBL" id="CAJVPY010003244">
    <property type="protein sequence ID" value="CAG8585995.1"/>
    <property type="molecule type" value="Genomic_DNA"/>
</dbReference>
<proteinExistence type="predicted"/>
<sequence length="87" mass="9841">MCSISSDWLEIVEYEMAAKTQQERHKANVICEENSTAPKEESSGNFQTPQRKLETIYSLRKQNHSQVSSLSQQGEGPLTLLFPPESI</sequence>
<gene>
    <name evidence="2" type="ORF">DERYTH_LOCUS6928</name>
</gene>
<name>A0A9N9C060_9GLOM</name>
<evidence type="ECO:0000313" key="3">
    <source>
        <dbReference type="Proteomes" id="UP000789405"/>
    </source>
</evidence>
<dbReference type="Proteomes" id="UP000789405">
    <property type="component" value="Unassembled WGS sequence"/>
</dbReference>
<protein>
    <submittedName>
        <fullName evidence="2">10833_t:CDS:1</fullName>
    </submittedName>
</protein>
<evidence type="ECO:0000313" key="2">
    <source>
        <dbReference type="EMBL" id="CAG8585995.1"/>
    </source>
</evidence>